<sequence>MIEISNIIYFALSGSHGGPSRATSPRATPMRPPRPRRHHTRRTPSPDPKGIPMQNIPALEQAVARLVTDLDFDAIPADALTGARRLMEDQLALQIGCAPLPWCQAVLNLTRASHAPGTASVTGSEDKFSAADAAFVNATFGHSFEYDDAHSASLSHPGSCVVSAALAIGEEMGADLRQVLEGIVAGYEIYTRIGTLAAPRLLANGFHPHAVLSPFGAAAVAAKMRGFDAATTRHALSIAFSHSSGTTEYTSSGGSIKRVHSGIGTRNGIRSAEMAAAGITGPSGFLSGAKGFYNTFVTRVLTDADTDRFALDRPFEIAGPLFKPYCACGYNHAFIDGARRFSDRISDITAVELAIQPSGDVVVGNKNINAWSPQTIEQLQYALPFQFSLAVLGIGNGYQIHKSYLDGDLDLGAQSEVAKFAQKITIRPEPELDKNYGRKMVGDITVTFADGRREHVFVEDSVGSAANPMSEQALDAKFRDLVIGELGERRAKELLDTIKNSPLDTSAADLAARLRR</sequence>
<protein>
    <submittedName>
        <fullName evidence="5">MmgE/PrpD family protein</fullName>
    </submittedName>
</protein>
<evidence type="ECO:0000256" key="1">
    <source>
        <dbReference type="ARBA" id="ARBA00006174"/>
    </source>
</evidence>
<feature type="domain" description="MmgE/PrpD C-terminal" evidence="4">
    <location>
        <begin position="325"/>
        <end position="495"/>
    </location>
</feature>
<dbReference type="SUPFAM" id="SSF103378">
    <property type="entry name" value="2-methylcitrate dehydratase PrpD"/>
    <property type="match status" value="1"/>
</dbReference>
<dbReference type="Pfam" id="PF19305">
    <property type="entry name" value="MmgE_PrpD_C"/>
    <property type="match status" value="1"/>
</dbReference>
<dbReference type="Gene3D" id="1.10.4100.10">
    <property type="entry name" value="2-methylcitrate dehydratase PrpD"/>
    <property type="match status" value="1"/>
</dbReference>
<feature type="compositionally biased region" description="Basic residues" evidence="2">
    <location>
        <begin position="33"/>
        <end position="42"/>
    </location>
</feature>
<comment type="caution">
    <text evidence="5">The sequence shown here is derived from an EMBL/GenBank/DDBJ whole genome shotgun (WGS) entry which is preliminary data.</text>
</comment>
<comment type="similarity">
    <text evidence="1">Belongs to the PrpD family.</text>
</comment>
<dbReference type="InterPro" id="IPR045336">
    <property type="entry name" value="MmgE_PrpD_N"/>
</dbReference>
<dbReference type="PANTHER" id="PTHR16943">
    <property type="entry name" value="2-METHYLCITRATE DEHYDRATASE-RELATED"/>
    <property type="match status" value="1"/>
</dbReference>
<dbReference type="EMBL" id="JBIALX010000005">
    <property type="protein sequence ID" value="MFF0454755.1"/>
    <property type="molecule type" value="Genomic_DNA"/>
</dbReference>
<name>A0ABW6NI00_9NOCA</name>
<gene>
    <name evidence="5" type="ORF">ACFYTH_15440</name>
</gene>
<dbReference type="RefSeq" id="WP_387251620.1">
    <property type="nucleotide sequence ID" value="NZ_JBIALX010000005.1"/>
</dbReference>
<dbReference type="InterPro" id="IPR042188">
    <property type="entry name" value="MmgE/PrpD_sf_2"/>
</dbReference>
<accession>A0ABW6NI00</accession>
<evidence type="ECO:0000313" key="5">
    <source>
        <dbReference type="EMBL" id="MFF0454755.1"/>
    </source>
</evidence>
<feature type="domain" description="MmgE/PrpD N-terminal" evidence="3">
    <location>
        <begin position="62"/>
        <end position="298"/>
    </location>
</feature>
<feature type="region of interest" description="Disordered" evidence="2">
    <location>
        <begin position="16"/>
        <end position="52"/>
    </location>
</feature>
<dbReference type="InterPro" id="IPR045337">
    <property type="entry name" value="MmgE_PrpD_C"/>
</dbReference>
<evidence type="ECO:0000256" key="2">
    <source>
        <dbReference type="SAM" id="MobiDB-lite"/>
    </source>
</evidence>
<dbReference type="Proteomes" id="UP001601521">
    <property type="component" value="Unassembled WGS sequence"/>
</dbReference>
<dbReference type="InterPro" id="IPR042183">
    <property type="entry name" value="MmgE/PrpD_sf_1"/>
</dbReference>
<dbReference type="PANTHER" id="PTHR16943:SF8">
    <property type="entry name" value="2-METHYLCITRATE DEHYDRATASE"/>
    <property type="match status" value="1"/>
</dbReference>
<keyword evidence="6" id="KW-1185">Reference proteome</keyword>
<dbReference type="Pfam" id="PF03972">
    <property type="entry name" value="MmgE_PrpD_N"/>
    <property type="match status" value="1"/>
</dbReference>
<reference evidence="5 6" key="1">
    <citation type="submission" date="2024-10" db="EMBL/GenBank/DDBJ databases">
        <title>The Natural Products Discovery Center: Release of the First 8490 Sequenced Strains for Exploring Actinobacteria Biosynthetic Diversity.</title>
        <authorList>
            <person name="Kalkreuter E."/>
            <person name="Kautsar S.A."/>
            <person name="Yang D."/>
            <person name="Bader C.D."/>
            <person name="Teijaro C.N."/>
            <person name="Fluegel L."/>
            <person name="Davis C.M."/>
            <person name="Simpson J.R."/>
            <person name="Lauterbach L."/>
            <person name="Steele A.D."/>
            <person name="Gui C."/>
            <person name="Meng S."/>
            <person name="Li G."/>
            <person name="Viehrig K."/>
            <person name="Ye F."/>
            <person name="Su P."/>
            <person name="Kiefer A.F."/>
            <person name="Nichols A."/>
            <person name="Cepeda A.J."/>
            <person name="Yan W."/>
            <person name="Fan B."/>
            <person name="Jiang Y."/>
            <person name="Adhikari A."/>
            <person name="Zheng C.-J."/>
            <person name="Schuster L."/>
            <person name="Cowan T.M."/>
            <person name="Smanski M.J."/>
            <person name="Chevrette M.G."/>
            <person name="De Carvalho L.P.S."/>
            <person name="Shen B."/>
        </authorList>
    </citation>
    <scope>NUCLEOTIDE SEQUENCE [LARGE SCALE GENOMIC DNA]</scope>
    <source>
        <strain evidence="5 6">NPDC004550</strain>
    </source>
</reference>
<evidence type="ECO:0000259" key="3">
    <source>
        <dbReference type="Pfam" id="PF03972"/>
    </source>
</evidence>
<dbReference type="InterPro" id="IPR005656">
    <property type="entry name" value="MmgE_PrpD"/>
</dbReference>
<evidence type="ECO:0000313" key="6">
    <source>
        <dbReference type="Proteomes" id="UP001601521"/>
    </source>
</evidence>
<evidence type="ECO:0000259" key="4">
    <source>
        <dbReference type="Pfam" id="PF19305"/>
    </source>
</evidence>
<organism evidence="5 6">
    <name type="scientific">Nocardia africana</name>
    <dbReference type="NCBI Taxonomy" id="134964"/>
    <lineage>
        <taxon>Bacteria</taxon>
        <taxon>Bacillati</taxon>
        <taxon>Actinomycetota</taxon>
        <taxon>Actinomycetes</taxon>
        <taxon>Mycobacteriales</taxon>
        <taxon>Nocardiaceae</taxon>
        <taxon>Nocardia</taxon>
    </lineage>
</organism>
<dbReference type="InterPro" id="IPR036148">
    <property type="entry name" value="MmgE/PrpD_sf"/>
</dbReference>
<dbReference type="Gene3D" id="3.30.1330.120">
    <property type="entry name" value="2-methylcitrate dehydratase PrpD"/>
    <property type="match status" value="1"/>
</dbReference>
<proteinExistence type="inferred from homology"/>